<dbReference type="Gene3D" id="3.40.1620.10">
    <property type="entry name" value="YefM-like domain"/>
    <property type="match status" value="1"/>
</dbReference>
<dbReference type="SUPFAM" id="SSF143120">
    <property type="entry name" value="YefM-like"/>
    <property type="match status" value="1"/>
</dbReference>
<sequence>MVAYTRDEIISATDLARNVSGTLSSITKNRKEKIAISKNNKLEAVIINIEEYERLKEAYEQIEHMEIAKIVEERRKTPKEAYIDGEEVLKNLGLSLDL</sequence>
<accession>A0A1W1E8G7</accession>
<dbReference type="AlphaFoldDB" id="A0A1W1E8G7"/>
<dbReference type="InterPro" id="IPR036165">
    <property type="entry name" value="YefM-like_sf"/>
</dbReference>
<evidence type="ECO:0000313" key="2">
    <source>
        <dbReference type="EMBL" id="SFV90151.1"/>
    </source>
</evidence>
<comment type="similarity">
    <text evidence="1">Belongs to the phD/YefM antitoxin family.</text>
</comment>
<dbReference type="EMBL" id="FPIB01000010">
    <property type="protein sequence ID" value="SFV90151.1"/>
    <property type="molecule type" value="Genomic_DNA"/>
</dbReference>
<protein>
    <recommendedName>
        <fullName evidence="3">Antitoxin</fullName>
    </recommendedName>
</protein>
<name>A0A1W1E8G7_9ZZZZ</name>
<evidence type="ECO:0008006" key="3">
    <source>
        <dbReference type="Google" id="ProtNLM"/>
    </source>
</evidence>
<gene>
    <name evidence="2" type="ORF">MNB_SV-4-1267</name>
</gene>
<organism evidence="2">
    <name type="scientific">hydrothermal vent metagenome</name>
    <dbReference type="NCBI Taxonomy" id="652676"/>
    <lineage>
        <taxon>unclassified sequences</taxon>
        <taxon>metagenomes</taxon>
        <taxon>ecological metagenomes</taxon>
    </lineage>
</organism>
<proteinExistence type="inferred from homology"/>
<evidence type="ECO:0000256" key="1">
    <source>
        <dbReference type="ARBA" id="ARBA00009981"/>
    </source>
</evidence>
<reference evidence="2" key="1">
    <citation type="submission" date="2016-10" db="EMBL/GenBank/DDBJ databases">
        <authorList>
            <person name="de Groot N.N."/>
        </authorList>
    </citation>
    <scope>NUCLEOTIDE SEQUENCE</scope>
</reference>